<protein>
    <submittedName>
        <fullName evidence="2">Phosphodiester glycosidase family protein</fullName>
    </submittedName>
</protein>
<feature type="domain" description="Phosphodiester glycosidase" evidence="1">
    <location>
        <begin position="103"/>
        <end position="296"/>
    </location>
</feature>
<dbReference type="PANTHER" id="PTHR40446">
    <property type="entry name" value="N-ACETYLGLUCOSAMINE-1-PHOSPHODIESTER ALPHA-N-ACETYLGLUCOSAMINIDASE"/>
    <property type="match status" value="1"/>
</dbReference>
<dbReference type="GO" id="GO:0016798">
    <property type="term" value="F:hydrolase activity, acting on glycosyl bonds"/>
    <property type="evidence" value="ECO:0007669"/>
    <property type="project" value="UniProtKB-KW"/>
</dbReference>
<dbReference type="Proteomes" id="UP000621799">
    <property type="component" value="Unassembled WGS sequence"/>
</dbReference>
<keyword evidence="2" id="KW-0326">Glycosidase</keyword>
<accession>A0A928Z911</accession>
<keyword evidence="3" id="KW-1185">Reference proteome</keyword>
<evidence type="ECO:0000313" key="3">
    <source>
        <dbReference type="Proteomes" id="UP000621799"/>
    </source>
</evidence>
<dbReference type="PANTHER" id="PTHR40446:SF2">
    <property type="entry name" value="N-ACETYLGLUCOSAMINE-1-PHOSPHODIESTER ALPHA-N-ACETYLGLUCOSAMINIDASE"/>
    <property type="match status" value="1"/>
</dbReference>
<dbReference type="AlphaFoldDB" id="A0A928Z911"/>
<name>A0A928Z911_9CYAN</name>
<organism evidence="2 3">
    <name type="scientific">Zarconia navalis LEGE 11467</name>
    <dbReference type="NCBI Taxonomy" id="1828826"/>
    <lineage>
        <taxon>Bacteria</taxon>
        <taxon>Bacillati</taxon>
        <taxon>Cyanobacteriota</taxon>
        <taxon>Cyanophyceae</taxon>
        <taxon>Oscillatoriophycideae</taxon>
        <taxon>Oscillatoriales</taxon>
        <taxon>Oscillatoriales incertae sedis</taxon>
        <taxon>Zarconia</taxon>
        <taxon>Zarconia navalis</taxon>
    </lineage>
</organism>
<evidence type="ECO:0000259" key="1">
    <source>
        <dbReference type="Pfam" id="PF09992"/>
    </source>
</evidence>
<dbReference type="EMBL" id="JADEXN010000168">
    <property type="protein sequence ID" value="MBE9041243.1"/>
    <property type="molecule type" value="Genomic_DNA"/>
</dbReference>
<dbReference type="InterPro" id="IPR018711">
    <property type="entry name" value="NAGPA"/>
</dbReference>
<dbReference type="Pfam" id="PF09992">
    <property type="entry name" value="NAGPA"/>
    <property type="match status" value="1"/>
</dbReference>
<proteinExistence type="predicted"/>
<evidence type="ECO:0000313" key="2">
    <source>
        <dbReference type="EMBL" id="MBE9041243.1"/>
    </source>
</evidence>
<keyword evidence="2" id="KW-0378">Hydrolase</keyword>
<dbReference type="RefSeq" id="WP_264321465.1">
    <property type="nucleotide sequence ID" value="NZ_JADEXN010000168.1"/>
</dbReference>
<sequence length="298" mass="32347">MQLVWRAIGLGILALPLVAYSRGYWQRPPRANLDRVLFEGVSYRREVHSRPRPLMIHTVEIDLGATGVDVLVTPGNPPLGNLEPDNLEVDARTTSEFLEEFQLQVAINANFFYPFREKTPWDYYPHSGDRANAVGLAISRGQIYSPGQEDWPALCFGGDGHARIEGGGTCPEGTLHGVAGNQAIVENGQPTNLPKKGSKKYTLYGRMAVGIDESGEKLWIIAVDDKQPGYSEGMALAELANIFVELGASAAVNLDGGGSVTLAIDDGNGNAEILNALIHAKIPMKERPIANHIGFYAR</sequence>
<gene>
    <name evidence="2" type="ORF">IQ235_10675</name>
</gene>
<comment type="caution">
    <text evidence="2">The sequence shown here is derived from an EMBL/GenBank/DDBJ whole genome shotgun (WGS) entry which is preliminary data.</text>
</comment>
<reference evidence="2" key="1">
    <citation type="submission" date="2020-10" db="EMBL/GenBank/DDBJ databases">
        <authorList>
            <person name="Castelo-Branco R."/>
            <person name="Eusebio N."/>
            <person name="Adriana R."/>
            <person name="Vieira A."/>
            <person name="Brugerolle De Fraissinette N."/>
            <person name="Rezende De Castro R."/>
            <person name="Schneider M.P."/>
            <person name="Vasconcelos V."/>
            <person name="Leao P.N."/>
        </authorList>
    </citation>
    <scope>NUCLEOTIDE SEQUENCE</scope>
    <source>
        <strain evidence="2">LEGE 11467</strain>
    </source>
</reference>